<protein>
    <recommendedName>
        <fullName evidence="1">Inner membrane protein</fullName>
    </recommendedName>
</protein>
<dbReference type="AlphaFoldDB" id="A0A1V2DW15"/>
<evidence type="ECO:0000256" key="2">
    <source>
        <dbReference type="SAM" id="Phobius"/>
    </source>
</evidence>
<keyword evidence="2" id="KW-1133">Transmembrane helix</keyword>
<keyword evidence="1" id="KW-0997">Cell inner membrane</keyword>
<organism evidence="3 4">
    <name type="scientific">Marinobacter lutaoensis</name>
    <dbReference type="NCBI Taxonomy" id="135739"/>
    <lineage>
        <taxon>Bacteria</taxon>
        <taxon>Pseudomonadati</taxon>
        <taxon>Pseudomonadota</taxon>
        <taxon>Gammaproteobacteria</taxon>
        <taxon>Pseudomonadales</taxon>
        <taxon>Marinobacteraceae</taxon>
        <taxon>Marinobacter</taxon>
    </lineage>
</organism>
<keyword evidence="1" id="KW-1003">Cell membrane</keyword>
<dbReference type="PANTHER" id="PTHR35813:SF1">
    <property type="entry name" value="INNER MEMBRANE PROTEIN YBAN"/>
    <property type="match status" value="1"/>
</dbReference>
<dbReference type="OrthoDB" id="9816293at2"/>
<comment type="caution">
    <text evidence="3">The sequence shown here is derived from an EMBL/GenBank/DDBJ whole genome shotgun (WGS) entry which is preliminary data.</text>
</comment>
<dbReference type="GO" id="GO:0005886">
    <property type="term" value="C:plasma membrane"/>
    <property type="evidence" value="ECO:0007669"/>
    <property type="project" value="UniProtKB-SubCell"/>
</dbReference>
<dbReference type="STRING" id="135739.BTO32_05625"/>
<keyword evidence="2" id="KW-0812">Transmembrane</keyword>
<proteinExistence type="predicted"/>
<dbReference type="EMBL" id="MSCW01000004">
    <property type="protein sequence ID" value="ONF44461.1"/>
    <property type="molecule type" value="Genomic_DNA"/>
</dbReference>
<dbReference type="Pfam" id="PF04304">
    <property type="entry name" value="DUF454"/>
    <property type="match status" value="1"/>
</dbReference>
<dbReference type="Proteomes" id="UP000189339">
    <property type="component" value="Unassembled WGS sequence"/>
</dbReference>
<comment type="subcellular location">
    <subcellularLocation>
        <location evidence="1">Cell inner membrane</location>
        <topology evidence="1">Multi-pass membrane protein</topology>
    </subcellularLocation>
</comment>
<name>A0A1V2DW15_9GAMM</name>
<reference evidence="3 4" key="1">
    <citation type="submission" date="2016-12" db="EMBL/GenBank/DDBJ databases">
        <title>Marinobacter lutaoensis whole genome sequencing.</title>
        <authorList>
            <person name="Verma A."/>
            <person name="Krishnamurthi S."/>
        </authorList>
    </citation>
    <scope>NUCLEOTIDE SEQUENCE [LARGE SCALE GENOMIC DNA]</scope>
    <source>
        <strain evidence="3 4">T5054</strain>
    </source>
</reference>
<evidence type="ECO:0000313" key="4">
    <source>
        <dbReference type="Proteomes" id="UP000189339"/>
    </source>
</evidence>
<accession>A0A1V2DW15</accession>
<keyword evidence="4" id="KW-1185">Reference proteome</keyword>
<dbReference type="PANTHER" id="PTHR35813">
    <property type="entry name" value="INNER MEMBRANE PROTEIN YBAN"/>
    <property type="match status" value="1"/>
</dbReference>
<dbReference type="RefSeq" id="WP_076723520.1">
    <property type="nucleotide sequence ID" value="NZ_JABWTC010000001.1"/>
</dbReference>
<evidence type="ECO:0000256" key="1">
    <source>
        <dbReference type="PIRNR" id="PIRNR016789"/>
    </source>
</evidence>
<evidence type="ECO:0000313" key="3">
    <source>
        <dbReference type="EMBL" id="ONF44461.1"/>
    </source>
</evidence>
<dbReference type="InterPro" id="IPR007401">
    <property type="entry name" value="DUF454"/>
</dbReference>
<keyword evidence="1 2" id="KW-0472">Membrane</keyword>
<sequence length="120" mass="13291">MKQLGWRLLAAVFVALGLVGAVLPVMPTTVFLLLGAWAAGHGWPGLHDWLLGHPRYGPVIVQWRSHGIVPRRAKWLATGSILVSIVILCVGTDVAWLKWSIPPLLGLLLIWLWRRPEKPA</sequence>
<feature type="transmembrane region" description="Helical" evidence="2">
    <location>
        <begin position="73"/>
        <end position="90"/>
    </location>
</feature>
<gene>
    <name evidence="3" type="ORF">BTO32_05625</name>
</gene>
<dbReference type="PIRSF" id="PIRSF016789">
    <property type="entry name" value="DUF454"/>
    <property type="match status" value="1"/>
</dbReference>